<protein>
    <submittedName>
        <fullName evidence="1">Uncharacterized protein</fullName>
    </submittedName>
</protein>
<evidence type="ECO:0000313" key="2">
    <source>
        <dbReference type="Proteomes" id="UP001153069"/>
    </source>
</evidence>
<name>A0A9N8ELV5_9STRA</name>
<dbReference type="SUPFAM" id="SSF52540">
    <property type="entry name" value="P-loop containing nucleoside triphosphate hydrolases"/>
    <property type="match status" value="1"/>
</dbReference>
<accession>A0A9N8ELV5</accession>
<dbReference type="InterPro" id="IPR027417">
    <property type="entry name" value="P-loop_NTPase"/>
</dbReference>
<dbReference type="Proteomes" id="UP001153069">
    <property type="component" value="Unassembled WGS sequence"/>
</dbReference>
<reference evidence="1" key="1">
    <citation type="submission" date="2020-06" db="EMBL/GenBank/DDBJ databases">
        <authorList>
            <consortium name="Plant Systems Biology data submission"/>
        </authorList>
    </citation>
    <scope>NUCLEOTIDE SEQUENCE</scope>
    <source>
        <strain evidence="1">D6</strain>
    </source>
</reference>
<dbReference type="EMBL" id="CAICTM010001191">
    <property type="protein sequence ID" value="CAB9521429.1"/>
    <property type="molecule type" value="Genomic_DNA"/>
</dbReference>
<gene>
    <name evidence="1" type="ORF">SEMRO_1193_G251230.1</name>
</gene>
<sequence length="368" mass="41099">MRCDPKTVAQILWGPSQVGKSSFVNLLLDQRGDQHMARALVGTGNGQSVTTDACLYQVSRFNLADMGGYGDTLLRFTPDEMAARASVKLAGESISAVQVLLFESVCNDTMNVLISLAKLVEGFGEKVVNSVLVVATKTDAVSERRLNQRLEVIKEALQKAGIPQDRLVLWRNEDFEDDDTVERQIQELEDALSYVSPVRFDHLQNLNTRITERAQELCDNQETLYKDVETNLLESYVGQEACTIQVPVIEQQEYTESVPRVVEGGIGHIVDDISEAHGRGFAITASVLTLGLINLYGVRRNPDKIVHYDVVKTKDVISLREEVRLRNVTKYHQVTRSKKVELEPFPVEHFSLEARRQIILEAASAITG</sequence>
<dbReference type="Gene3D" id="3.40.50.300">
    <property type="entry name" value="P-loop containing nucleotide triphosphate hydrolases"/>
    <property type="match status" value="1"/>
</dbReference>
<comment type="caution">
    <text evidence="1">The sequence shown here is derived from an EMBL/GenBank/DDBJ whole genome shotgun (WGS) entry which is preliminary data.</text>
</comment>
<dbReference type="AlphaFoldDB" id="A0A9N8ELV5"/>
<dbReference type="OrthoDB" id="440051at2759"/>
<evidence type="ECO:0000313" key="1">
    <source>
        <dbReference type="EMBL" id="CAB9521429.1"/>
    </source>
</evidence>
<organism evidence="1 2">
    <name type="scientific">Seminavis robusta</name>
    <dbReference type="NCBI Taxonomy" id="568900"/>
    <lineage>
        <taxon>Eukaryota</taxon>
        <taxon>Sar</taxon>
        <taxon>Stramenopiles</taxon>
        <taxon>Ochrophyta</taxon>
        <taxon>Bacillariophyta</taxon>
        <taxon>Bacillariophyceae</taxon>
        <taxon>Bacillariophycidae</taxon>
        <taxon>Naviculales</taxon>
        <taxon>Naviculaceae</taxon>
        <taxon>Seminavis</taxon>
    </lineage>
</organism>
<proteinExistence type="predicted"/>
<keyword evidence="2" id="KW-1185">Reference proteome</keyword>